<feature type="transmembrane region" description="Helical" evidence="1">
    <location>
        <begin position="396"/>
        <end position="416"/>
    </location>
</feature>
<feature type="transmembrane region" description="Helical" evidence="1">
    <location>
        <begin position="58"/>
        <end position="78"/>
    </location>
</feature>
<feature type="transmembrane region" description="Helical" evidence="1">
    <location>
        <begin position="216"/>
        <end position="236"/>
    </location>
</feature>
<gene>
    <name evidence="2" type="ORF">HMPREF0063_12989</name>
</gene>
<dbReference type="HOGENOM" id="CLU_017691_2_0_11"/>
<protein>
    <recommendedName>
        <fullName evidence="4">Tat pathway signal sequence domain protein</fullName>
    </recommendedName>
</protein>
<keyword evidence="3" id="KW-1185">Reference proteome</keyword>
<accession>E2SG30</accession>
<dbReference type="AlphaFoldDB" id="E2SG30"/>
<evidence type="ECO:0000313" key="2">
    <source>
        <dbReference type="EMBL" id="EFQ81787.1"/>
    </source>
</evidence>
<feature type="transmembrane region" description="Helical" evidence="1">
    <location>
        <begin position="321"/>
        <end position="341"/>
    </location>
</feature>
<reference evidence="2" key="1">
    <citation type="submission" date="2010-08" db="EMBL/GenBank/DDBJ databases">
        <authorList>
            <person name="Muzny D."/>
            <person name="Qin X."/>
            <person name="Buhay C."/>
            <person name="Dugan-Rocha S."/>
            <person name="Ding Y."/>
            <person name="Chen G."/>
            <person name="Hawes A."/>
            <person name="Holder M."/>
            <person name="Jhangiani S."/>
            <person name="Johnson A."/>
            <person name="Khan Z."/>
            <person name="Li Z."/>
            <person name="Liu W."/>
            <person name="Liu X."/>
            <person name="Perez L."/>
            <person name="Shen H."/>
            <person name="Wang Q."/>
            <person name="Watt J."/>
            <person name="Xi L."/>
            <person name="Xin Y."/>
            <person name="Zhou J."/>
            <person name="Deng J."/>
            <person name="Jiang H."/>
            <person name="Liu Y."/>
            <person name="Qu J."/>
            <person name="Song X.-Z."/>
            <person name="Zhang L."/>
            <person name="Villasana D."/>
            <person name="Johnson A."/>
            <person name="Liu J."/>
            <person name="Liyanage D."/>
            <person name="Lorensuhewa L."/>
            <person name="Robinson T."/>
            <person name="Song A."/>
            <person name="Song B.-B."/>
            <person name="Dinh H."/>
            <person name="Thornton R."/>
            <person name="Coyle M."/>
            <person name="Francisco L."/>
            <person name="Jackson L."/>
            <person name="Javaid M."/>
            <person name="Korchina V."/>
            <person name="Kovar C."/>
            <person name="Mata R."/>
            <person name="Mathew T."/>
            <person name="Ngo R."/>
            <person name="Nguyen L."/>
            <person name="Nguyen N."/>
            <person name="Okwuonu G."/>
            <person name="Ongeri F."/>
            <person name="Pham C."/>
            <person name="Simmons D."/>
            <person name="Wilczek-Boney K."/>
            <person name="Hale W."/>
            <person name="Jakkamsetti A."/>
            <person name="Pham P."/>
            <person name="Ruth R."/>
            <person name="San Lucas F."/>
            <person name="Warren J."/>
            <person name="Zhang J."/>
            <person name="Zhao Z."/>
            <person name="Zhou C."/>
            <person name="Zhu D."/>
            <person name="Lee S."/>
            <person name="Bess C."/>
            <person name="Blankenburg K."/>
            <person name="Forbes L."/>
            <person name="Fu Q."/>
            <person name="Gubbala S."/>
            <person name="Hirani K."/>
            <person name="Jayaseelan J.C."/>
            <person name="Lara F."/>
            <person name="Munidasa M."/>
            <person name="Palculict T."/>
            <person name="Patil S."/>
            <person name="Pu L.-L."/>
            <person name="Saada N."/>
            <person name="Tang L."/>
            <person name="Weissenberger G."/>
            <person name="Zhu Y."/>
            <person name="Hemphill L."/>
            <person name="Shang Y."/>
            <person name="Youmans B."/>
            <person name="Ayvaz T."/>
            <person name="Ross M."/>
            <person name="Santibanez J."/>
            <person name="Aqrawi P."/>
            <person name="Gross S."/>
            <person name="Joshi V."/>
            <person name="Fowler G."/>
            <person name="Nazareth L."/>
            <person name="Reid J."/>
            <person name="Worley K."/>
            <person name="Petrosino J."/>
            <person name="Highlander S."/>
            <person name="Gibbs R."/>
        </authorList>
    </citation>
    <scope>NUCLEOTIDE SEQUENCE [LARGE SCALE GENOMIC DNA]</scope>
    <source>
        <strain evidence="2">DSM 15272</strain>
    </source>
</reference>
<evidence type="ECO:0008006" key="4">
    <source>
        <dbReference type="Google" id="ProtNLM"/>
    </source>
</evidence>
<comment type="caution">
    <text evidence="2">The sequence shown here is derived from an EMBL/GenBank/DDBJ whole genome shotgun (WGS) entry which is preliminary data.</text>
</comment>
<organism evidence="2 3">
    <name type="scientific">Aeromicrobium marinum DSM 15272</name>
    <dbReference type="NCBI Taxonomy" id="585531"/>
    <lineage>
        <taxon>Bacteria</taxon>
        <taxon>Bacillati</taxon>
        <taxon>Actinomycetota</taxon>
        <taxon>Actinomycetes</taxon>
        <taxon>Propionibacteriales</taxon>
        <taxon>Nocardioidaceae</taxon>
        <taxon>Aeromicrobium</taxon>
    </lineage>
</organism>
<dbReference type="Pfam" id="PF20176">
    <property type="entry name" value="DUF6541"/>
    <property type="match status" value="1"/>
</dbReference>
<feature type="transmembrane region" description="Helical" evidence="1">
    <location>
        <begin position="436"/>
        <end position="456"/>
    </location>
</feature>
<feature type="transmembrane region" description="Helical" evidence="1">
    <location>
        <begin position="185"/>
        <end position="209"/>
    </location>
</feature>
<feature type="transmembrane region" description="Helical" evidence="1">
    <location>
        <begin position="369"/>
        <end position="389"/>
    </location>
</feature>
<feature type="transmembrane region" description="Helical" evidence="1">
    <location>
        <begin position="99"/>
        <end position="120"/>
    </location>
</feature>
<proteinExistence type="predicted"/>
<dbReference type="OrthoDB" id="3169698at2"/>
<dbReference type="STRING" id="585531.HMPREF0063_12989"/>
<feature type="transmembrane region" description="Helical" evidence="1">
    <location>
        <begin position="477"/>
        <end position="497"/>
    </location>
</feature>
<name>E2SG30_9ACTN</name>
<sequence>MWSEVVLPLAATLALLGVPGLVLGAAAGLRGAWLAAATAPLSVTTVATASVVAEWGGVTWSVVPVVVMTAAAAVVLAAGRRVLVGRWGSDEPRGAAGPWPVLLAVGLAAGLIGRRLWLILQRPDAVSQSYDNIFHLNAVQYVLQTGSASPFTVGGMTSPEGNLGFYPSAWHAVVSLVADLTGAGVPVAVTAVTLVVACVVWPLSVVVLARTWFGTSAALTVAAGVLAAATAAFPFLLLTYGILYPLFLSGAVLPLAVAALARAAGVGVTGPPRGVCALLLVGVVPGMAVAHPSALVALLAFSVPVAAVVAVRHLRHPSRRVPVVAAVAAYLVLGLVAVRVIRPPADQIYWPTIVTTGQAVGEVLTASVYGMPVAIALALLTLLGIVVSLRGGRGAGAAASGAFVIAGLLYVLAAGSQQDWLRTLLVGPWYNNPPRLAALVPLAMIPLAARGAEAVHDRGRAWLRDRDQRIDRPRARAVVAVVGVVALVVATHVGGPLRQITTESQRSFALVDDAWLLTPDESRLLERVPDLVPPDSVIAGSPYTGAGLALALADRRVLMPHLLMDIGADTARVNRSLRFATPGSETCAAIDRLGVDFVLDFGEQQINNYEVTYPGLENLERSDAVEEIDREGEAVLYRVVGC</sequence>
<keyword evidence="1" id="KW-0472">Membrane</keyword>
<evidence type="ECO:0000313" key="3">
    <source>
        <dbReference type="Proteomes" id="UP000003111"/>
    </source>
</evidence>
<dbReference type="eggNOG" id="COG5617">
    <property type="taxonomic scope" value="Bacteria"/>
</dbReference>
<dbReference type="RefSeq" id="WP_007078576.1">
    <property type="nucleotide sequence ID" value="NZ_CM001024.1"/>
</dbReference>
<feature type="transmembrane region" description="Helical" evidence="1">
    <location>
        <begin position="242"/>
        <end position="261"/>
    </location>
</feature>
<dbReference type="InterPro" id="IPR046671">
    <property type="entry name" value="DUF6541"/>
</dbReference>
<dbReference type="Proteomes" id="UP000003111">
    <property type="component" value="Unassembled WGS sequence"/>
</dbReference>
<keyword evidence="1" id="KW-0812">Transmembrane</keyword>
<keyword evidence="1" id="KW-1133">Transmembrane helix</keyword>
<evidence type="ECO:0000256" key="1">
    <source>
        <dbReference type="SAM" id="Phobius"/>
    </source>
</evidence>
<dbReference type="EMBL" id="ACLF03000016">
    <property type="protein sequence ID" value="EFQ81787.1"/>
    <property type="molecule type" value="Genomic_DNA"/>
</dbReference>
<feature type="transmembrane region" description="Helical" evidence="1">
    <location>
        <begin position="296"/>
        <end position="314"/>
    </location>
</feature>